<name>A0ABM1EWU7_PRICU</name>
<proteinExistence type="predicted"/>
<dbReference type="RefSeq" id="XP_014676668.1">
    <property type="nucleotide sequence ID" value="XM_014821182.1"/>
</dbReference>
<evidence type="ECO:0000313" key="3">
    <source>
        <dbReference type="RefSeq" id="XP_014676668.1"/>
    </source>
</evidence>
<dbReference type="Proteomes" id="UP000695022">
    <property type="component" value="Unplaced"/>
</dbReference>
<feature type="compositionally biased region" description="Basic and acidic residues" evidence="1">
    <location>
        <begin position="20"/>
        <end position="35"/>
    </location>
</feature>
<accession>A0ABM1EWU7</accession>
<organism evidence="2 3">
    <name type="scientific">Priapulus caudatus</name>
    <name type="common">Priapulid worm</name>
    <dbReference type="NCBI Taxonomy" id="37621"/>
    <lineage>
        <taxon>Eukaryota</taxon>
        <taxon>Metazoa</taxon>
        <taxon>Ecdysozoa</taxon>
        <taxon>Scalidophora</taxon>
        <taxon>Priapulida</taxon>
        <taxon>Priapulimorpha</taxon>
        <taxon>Priapulimorphida</taxon>
        <taxon>Priapulidae</taxon>
        <taxon>Priapulus</taxon>
    </lineage>
</organism>
<reference evidence="3" key="1">
    <citation type="submission" date="2025-08" db="UniProtKB">
        <authorList>
            <consortium name="RefSeq"/>
        </authorList>
    </citation>
    <scope>IDENTIFICATION</scope>
</reference>
<dbReference type="GeneID" id="106816559"/>
<dbReference type="SUPFAM" id="SSF47769">
    <property type="entry name" value="SAM/Pointed domain"/>
    <property type="match status" value="1"/>
</dbReference>
<feature type="compositionally biased region" description="Pro residues" evidence="1">
    <location>
        <begin position="112"/>
        <end position="125"/>
    </location>
</feature>
<feature type="compositionally biased region" description="Low complexity" evidence="1">
    <location>
        <begin position="1"/>
        <end position="13"/>
    </location>
</feature>
<sequence length="191" mass="21941">MSNSSESIPESNSVGGSTYGRREVVRKPKAYDQRPKMLRRKRKYDHFLPPRTEMVTRGAKLPKYTFEKRTHQKILAEPINIKVKSPPAATQLPKKPRGRPPLNPRRSVEDAQPPPPQPQPQPQPPQQQQQQQQPTMHVKHSHHRQEIDGQALLLLNLPTVQEHLELKLGPAVKLCHHIERVKVAFFAQFAK</sequence>
<gene>
    <name evidence="3" type="primary">LOC106816559</name>
</gene>
<evidence type="ECO:0000313" key="2">
    <source>
        <dbReference type="Proteomes" id="UP000695022"/>
    </source>
</evidence>
<dbReference type="InterPro" id="IPR013761">
    <property type="entry name" value="SAM/pointed_sf"/>
</dbReference>
<evidence type="ECO:0000256" key="1">
    <source>
        <dbReference type="SAM" id="MobiDB-lite"/>
    </source>
</evidence>
<feature type="region of interest" description="Disordered" evidence="1">
    <location>
        <begin position="1"/>
        <end position="145"/>
    </location>
</feature>
<protein>
    <submittedName>
        <fullName evidence="3">Scm-like with four MBT domains protein 2</fullName>
    </submittedName>
</protein>
<keyword evidence="2" id="KW-1185">Reference proteome</keyword>
<dbReference type="Gene3D" id="1.10.150.50">
    <property type="entry name" value="Transcription Factor, Ets-1"/>
    <property type="match status" value="1"/>
</dbReference>